<gene>
    <name evidence="1" type="ORF">Patl1_08070</name>
</gene>
<comment type="caution">
    <text evidence="1">The sequence shown here is derived from an EMBL/GenBank/DDBJ whole genome shotgun (WGS) entry which is preliminary data.</text>
</comment>
<reference evidence="2" key="1">
    <citation type="journal article" date="2023" name="G3 (Bethesda)">
        <title>Genome assembly and association tests identify interacting loci associated with vigor, precocity, and sex in interspecific pistachio rootstocks.</title>
        <authorList>
            <person name="Palmer W."/>
            <person name="Jacygrad E."/>
            <person name="Sagayaradj S."/>
            <person name="Cavanaugh K."/>
            <person name="Han R."/>
            <person name="Bertier L."/>
            <person name="Beede B."/>
            <person name="Kafkas S."/>
            <person name="Golino D."/>
            <person name="Preece J."/>
            <person name="Michelmore R."/>
        </authorList>
    </citation>
    <scope>NUCLEOTIDE SEQUENCE [LARGE SCALE GENOMIC DNA]</scope>
</reference>
<evidence type="ECO:0000313" key="2">
    <source>
        <dbReference type="Proteomes" id="UP001164250"/>
    </source>
</evidence>
<accession>A0ACC1AHQ2</accession>
<dbReference type="EMBL" id="CM047906">
    <property type="protein sequence ID" value="KAJ0086211.1"/>
    <property type="molecule type" value="Genomic_DNA"/>
</dbReference>
<sequence length="239" mass="27439">MEYVKSGVLNEEVIRKTQGSSSSHSKALVTKKMGRSKSKGQRQNGRGKSRSNSRLKYKNLESHYCGKTGHIKKYCYKWKREKKPENSKKDLFTSYATCDFGTIKMSNVGLAKVIGIGDVCLEMDNGNSLLLRDVNHIPDIHLNLISMGKLDDKGYCNTFSDAFVHIPRDERSKLDMKTRQCIFIGYGLDEFGYRLYDPVEKKLVRSRDVVFIEDQTIQDVEKVEKVVSQYNDGLIDRFR</sequence>
<keyword evidence="2" id="KW-1185">Reference proteome</keyword>
<dbReference type="Proteomes" id="UP001164250">
    <property type="component" value="Chromosome 10"/>
</dbReference>
<evidence type="ECO:0000313" key="1">
    <source>
        <dbReference type="EMBL" id="KAJ0086211.1"/>
    </source>
</evidence>
<organism evidence="1 2">
    <name type="scientific">Pistacia atlantica</name>
    <dbReference type="NCBI Taxonomy" id="434234"/>
    <lineage>
        <taxon>Eukaryota</taxon>
        <taxon>Viridiplantae</taxon>
        <taxon>Streptophyta</taxon>
        <taxon>Embryophyta</taxon>
        <taxon>Tracheophyta</taxon>
        <taxon>Spermatophyta</taxon>
        <taxon>Magnoliopsida</taxon>
        <taxon>eudicotyledons</taxon>
        <taxon>Gunneridae</taxon>
        <taxon>Pentapetalae</taxon>
        <taxon>rosids</taxon>
        <taxon>malvids</taxon>
        <taxon>Sapindales</taxon>
        <taxon>Anacardiaceae</taxon>
        <taxon>Pistacia</taxon>
    </lineage>
</organism>
<protein>
    <submittedName>
        <fullName evidence="1">Uncharacterized protein</fullName>
    </submittedName>
</protein>
<proteinExistence type="predicted"/>
<name>A0ACC1AHQ2_9ROSI</name>